<accession>A0AAW9SDQ1</accession>
<organism evidence="6 7">
    <name type="scientific">Rapidithrix thailandica</name>
    <dbReference type="NCBI Taxonomy" id="413964"/>
    <lineage>
        <taxon>Bacteria</taxon>
        <taxon>Pseudomonadati</taxon>
        <taxon>Bacteroidota</taxon>
        <taxon>Cytophagia</taxon>
        <taxon>Cytophagales</taxon>
        <taxon>Flammeovirgaceae</taxon>
        <taxon>Rapidithrix</taxon>
    </lineage>
</organism>
<dbReference type="PANTHER" id="PTHR47506:SF1">
    <property type="entry name" value="HTH-TYPE TRANSCRIPTIONAL REGULATOR YJDC"/>
    <property type="match status" value="1"/>
</dbReference>
<comment type="caution">
    <text evidence="6">The sequence shown here is derived from an EMBL/GenBank/DDBJ whole genome shotgun (WGS) entry which is preliminary data.</text>
</comment>
<keyword evidence="3" id="KW-0804">Transcription</keyword>
<dbReference type="Proteomes" id="UP001403385">
    <property type="component" value="Unassembled WGS sequence"/>
</dbReference>
<feature type="DNA-binding region" description="H-T-H motif" evidence="4">
    <location>
        <begin position="28"/>
        <end position="47"/>
    </location>
</feature>
<evidence type="ECO:0000313" key="6">
    <source>
        <dbReference type="EMBL" id="MEN7548811.1"/>
    </source>
</evidence>
<reference evidence="6 7" key="1">
    <citation type="submission" date="2024-04" db="EMBL/GenBank/DDBJ databases">
        <title>Novel genus in family Flammeovirgaceae.</title>
        <authorList>
            <person name="Nguyen T.H."/>
            <person name="Vuong T.Q."/>
            <person name="Le H."/>
            <person name="Kim S.-G."/>
        </authorList>
    </citation>
    <scope>NUCLEOTIDE SEQUENCE [LARGE SCALE GENOMIC DNA]</scope>
    <source>
        <strain evidence="6 7">JCM 23209</strain>
    </source>
</reference>
<dbReference type="Gene3D" id="1.10.357.10">
    <property type="entry name" value="Tetracycline Repressor, domain 2"/>
    <property type="match status" value="1"/>
</dbReference>
<keyword evidence="7" id="KW-1185">Reference proteome</keyword>
<evidence type="ECO:0000256" key="2">
    <source>
        <dbReference type="ARBA" id="ARBA00023125"/>
    </source>
</evidence>
<sequence length="187" mass="21207">MRPQKVDDQKLLSGLMSVLRSKGYDGASLNELASASGLQKASLYHRYPGGKKDITLAVLQFVNQWLEKHIVNILTHQEREPEERLREALKNINLLYDSGKLTCILRALSMDSGLDLFKLQLQEAMQAWIHAFGILGKNMGMSEELSKKKAVQTLVKVQGSLVVCKTLEDYSFFDEALKDIEKMYRDT</sequence>
<dbReference type="InterPro" id="IPR001647">
    <property type="entry name" value="HTH_TetR"/>
</dbReference>
<dbReference type="SUPFAM" id="SSF46689">
    <property type="entry name" value="Homeodomain-like"/>
    <property type="match status" value="1"/>
</dbReference>
<proteinExistence type="predicted"/>
<evidence type="ECO:0000259" key="5">
    <source>
        <dbReference type="PROSITE" id="PS50977"/>
    </source>
</evidence>
<evidence type="ECO:0000256" key="3">
    <source>
        <dbReference type="ARBA" id="ARBA00023163"/>
    </source>
</evidence>
<dbReference type="AlphaFoldDB" id="A0AAW9SDQ1"/>
<dbReference type="PROSITE" id="PS50977">
    <property type="entry name" value="HTH_TETR_2"/>
    <property type="match status" value="1"/>
</dbReference>
<protein>
    <submittedName>
        <fullName evidence="6">TetR/AcrR family transcriptional regulator</fullName>
    </submittedName>
</protein>
<name>A0AAW9SDQ1_9BACT</name>
<evidence type="ECO:0000256" key="1">
    <source>
        <dbReference type="ARBA" id="ARBA00023015"/>
    </source>
</evidence>
<dbReference type="PANTHER" id="PTHR47506">
    <property type="entry name" value="TRANSCRIPTIONAL REGULATORY PROTEIN"/>
    <property type="match status" value="1"/>
</dbReference>
<dbReference type="InterPro" id="IPR009057">
    <property type="entry name" value="Homeodomain-like_sf"/>
</dbReference>
<keyword evidence="2 4" id="KW-0238">DNA-binding</keyword>
<keyword evidence="1" id="KW-0805">Transcription regulation</keyword>
<evidence type="ECO:0000256" key="4">
    <source>
        <dbReference type="PROSITE-ProRule" id="PRU00335"/>
    </source>
</evidence>
<evidence type="ECO:0000313" key="7">
    <source>
        <dbReference type="Proteomes" id="UP001403385"/>
    </source>
</evidence>
<gene>
    <name evidence="6" type="ORF">AAG747_12895</name>
</gene>
<dbReference type="EMBL" id="JBDKWZ010000006">
    <property type="protein sequence ID" value="MEN7548811.1"/>
    <property type="molecule type" value="Genomic_DNA"/>
</dbReference>
<dbReference type="GO" id="GO:0003677">
    <property type="term" value="F:DNA binding"/>
    <property type="evidence" value="ECO:0007669"/>
    <property type="project" value="UniProtKB-UniRule"/>
</dbReference>
<dbReference type="RefSeq" id="WP_346821587.1">
    <property type="nucleotide sequence ID" value="NZ_JBDKWZ010000006.1"/>
</dbReference>
<feature type="domain" description="HTH tetR-type" evidence="5">
    <location>
        <begin position="5"/>
        <end position="65"/>
    </location>
</feature>
<dbReference type="Pfam" id="PF00440">
    <property type="entry name" value="TetR_N"/>
    <property type="match status" value="1"/>
</dbReference>